<dbReference type="PANTHER" id="PTHR43280:SF32">
    <property type="entry name" value="TRANSCRIPTIONAL REGULATORY PROTEIN"/>
    <property type="match status" value="1"/>
</dbReference>
<dbReference type="Gene3D" id="2.60.120.10">
    <property type="entry name" value="Jelly Rolls"/>
    <property type="match status" value="1"/>
</dbReference>
<keyword evidence="4" id="KW-0804">Transcription</keyword>
<accession>A0AAW5QZX1</accession>
<keyword evidence="1" id="KW-0805">Transcription regulation</keyword>
<keyword evidence="3" id="KW-0010">Activator</keyword>
<keyword evidence="2" id="KW-0238">DNA-binding</keyword>
<dbReference type="Proteomes" id="UP001320898">
    <property type="component" value="Unassembled WGS sequence"/>
</dbReference>
<dbReference type="InterPro" id="IPR037923">
    <property type="entry name" value="HTH-like"/>
</dbReference>
<dbReference type="InterPro" id="IPR020449">
    <property type="entry name" value="Tscrpt_reg_AraC-type_HTH"/>
</dbReference>
<dbReference type="GO" id="GO:0043565">
    <property type="term" value="F:sequence-specific DNA binding"/>
    <property type="evidence" value="ECO:0007669"/>
    <property type="project" value="InterPro"/>
</dbReference>
<proteinExistence type="predicted"/>
<dbReference type="GO" id="GO:0003700">
    <property type="term" value="F:DNA-binding transcription factor activity"/>
    <property type="evidence" value="ECO:0007669"/>
    <property type="project" value="InterPro"/>
</dbReference>
<sequence length="300" mass="34414">MHIDPASGPVSRFALYGETPGADDPEFIHIEDIQVRSSLYDWRIAPHLHRRMFQIVHVIDGPASVQIEDRLEEAEGPCAICIPGNVVHGFGFSPRTLGFVVTVSETLLLDTGHRDAHDLFDPLLAEARVISFRQDEARAGLVRTLLEQMAHEFQARELGRNAMFEWLFHALLMAIRRQIATERESAETKGEDRETFSEACRLIEDHYREHMTVSAYATRLGMSQPRLNRLCQRFAGKTFLDLLHDRLALEAQRHLIYTSATIEMVAYELGFADPAYFCRFFKRRTGRTPSEFRRERNGGR</sequence>
<dbReference type="InterPro" id="IPR003313">
    <property type="entry name" value="AraC-bd"/>
</dbReference>
<dbReference type="Pfam" id="PF02311">
    <property type="entry name" value="AraC_binding"/>
    <property type="match status" value="1"/>
</dbReference>
<comment type="caution">
    <text evidence="6">The sequence shown here is derived from an EMBL/GenBank/DDBJ whole genome shotgun (WGS) entry which is preliminary data.</text>
</comment>
<organism evidence="6 7">
    <name type="scientific">Microbaculum marinisediminis</name>
    <dbReference type="NCBI Taxonomy" id="2931392"/>
    <lineage>
        <taxon>Bacteria</taxon>
        <taxon>Pseudomonadati</taxon>
        <taxon>Pseudomonadota</taxon>
        <taxon>Alphaproteobacteria</taxon>
        <taxon>Hyphomicrobiales</taxon>
        <taxon>Tepidamorphaceae</taxon>
        <taxon>Microbaculum</taxon>
    </lineage>
</organism>
<evidence type="ECO:0000256" key="1">
    <source>
        <dbReference type="ARBA" id="ARBA00023015"/>
    </source>
</evidence>
<dbReference type="EMBL" id="JALIDZ010000008">
    <property type="protein sequence ID" value="MCT8973581.1"/>
    <property type="molecule type" value="Genomic_DNA"/>
</dbReference>
<feature type="domain" description="HTH araC/xylS-type" evidence="5">
    <location>
        <begin position="197"/>
        <end position="295"/>
    </location>
</feature>
<dbReference type="Gene3D" id="1.10.10.60">
    <property type="entry name" value="Homeodomain-like"/>
    <property type="match status" value="1"/>
</dbReference>
<dbReference type="CDD" id="cd06999">
    <property type="entry name" value="cupin_HpaA-like_N"/>
    <property type="match status" value="1"/>
</dbReference>
<dbReference type="AlphaFoldDB" id="A0AAW5QZX1"/>
<name>A0AAW5QZX1_9HYPH</name>
<reference evidence="6 7" key="1">
    <citation type="submission" date="2022-04" db="EMBL/GenBank/DDBJ databases">
        <authorList>
            <person name="Ye Y.-Q."/>
            <person name="Du Z.-J."/>
        </authorList>
    </citation>
    <scope>NUCLEOTIDE SEQUENCE [LARGE SCALE GENOMIC DNA]</scope>
    <source>
        <strain evidence="6 7">A6E488</strain>
    </source>
</reference>
<dbReference type="InterPro" id="IPR047264">
    <property type="entry name" value="Cupin_HpaA-like_N"/>
</dbReference>
<dbReference type="PANTHER" id="PTHR43280">
    <property type="entry name" value="ARAC-FAMILY TRANSCRIPTIONAL REGULATOR"/>
    <property type="match status" value="1"/>
</dbReference>
<evidence type="ECO:0000256" key="2">
    <source>
        <dbReference type="ARBA" id="ARBA00023125"/>
    </source>
</evidence>
<evidence type="ECO:0000256" key="3">
    <source>
        <dbReference type="ARBA" id="ARBA00023159"/>
    </source>
</evidence>
<protein>
    <submittedName>
        <fullName evidence="6">Helix-turn-helix domain-containing protein</fullName>
    </submittedName>
</protein>
<dbReference type="RefSeq" id="WP_261617165.1">
    <property type="nucleotide sequence ID" value="NZ_JALIDZ010000008.1"/>
</dbReference>
<gene>
    <name evidence="6" type="ORF">MUB46_17095</name>
</gene>
<dbReference type="Pfam" id="PF12833">
    <property type="entry name" value="HTH_18"/>
    <property type="match status" value="1"/>
</dbReference>
<dbReference type="InterPro" id="IPR014710">
    <property type="entry name" value="RmlC-like_jellyroll"/>
</dbReference>
<evidence type="ECO:0000313" key="7">
    <source>
        <dbReference type="Proteomes" id="UP001320898"/>
    </source>
</evidence>
<evidence type="ECO:0000259" key="5">
    <source>
        <dbReference type="PROSITE" id="PS01124"/>
    </source>
</evidence>
<dbReference type="SUPFAM" id="SSF46689">
    <property type="entry name" value="Homeodomain-like"/>
    <property type="match status" value="2"/>
</dbReference>
<dbReference type="PRINTS" id="PR00032">
    <property type="entry name" value="HTHARAC"/>
</dbReference>
<evidence type="ECO:0000256" key="4">
    <source>
        <dbReference type="ARBA" id="ARBA00023163"/>
    </source>
</evidence>
<dbReference type="PROSITE" id="PS01124">
    <property type="entry name" value="HTH_ARAC_FAMILY_2"/>
    <property type="match status" value="1"/>
</dbReference>
<dbReference type="InterPro" id="IPR018060">
    <property type="entry name" value="HTH_AraC"/>
</dbReference>
<evidence type="ECO:0000313" key="6">
    <source>
        <dbReference type="EMBL" id="MCT8973581.1"/>
    </source>
</evidence>
<dbReference type="InterPro" id="IPR009057">
    <property type="entry name" value="Homeodomain-like_sf"/>
</dbReference>
<dbReference type="SMART" id="SM00342">
    <property type="entry name" value="HTH_ARAC"/>
    <property type="match status" value="1"/>
</dbReference>
<keyword evidence="7" id="KW-1185">Reference proteome</keyword>
<dbReference type="SUPFAM" id="SSF51215">
    <property type="entry name" value="Regulatory protein AraC"/>
    <property type="match status" value="1"/>
</dbReference>